<protein>
    <submittedName>
        <fullName evidence="2">Uncharacterized protein</fullName>
    </submittedName>
</protein>
<keyword evidence="1" id="KW-0812">Transmembrane</keyword>
<dbReference type="OrthoDB" id="1414794at2"/>
<dbReference type="InterPro" id="IPR045749">
    <property type="entry name" value="DUF6090"/>
</dbReference>
<dbReference type="AlphaFoldDB" id="A0A2S7WW01"/>
<evidence type="ECO:0000313" key="2">
    <source>
        <dbReference type="EMBL" id="PQJ81462.1"/>
    </source>
</evidence>
<dbReference type="EMBL" id="MSCM01000001">
    <property type="protein sequence ID" value="PQJ81462.1"/>
    <property type="molecule type" value="Genomic_DNA"/>
</dbReference>
<evidence type="ECO:0000256" key="1">
    <source>
        <dbReference type="SAM" id="Phobius"/>
    </source>
</evidence>
<keyword evidence="1" id="KW-1133">Transmembrane helix</keyword>
<sequence length="267" mass="31305">MLHLLRKARQKLLTENKFRKYIIYALGEILLVMVGILLALQFSSWNQQKENTKKEEWYLNNIVEDLEYQKAILKDMIIHYNESIFIEKSIIKDFSINYSFSDIDSLDDKLNYLTISYDFPKIDNTYRELVSSGQFSLISDKFLSVEIINYYLFCEANDNDVNNDLNNIFYKEIYPVINKYAQVTIYEKGSSPDDESLNDIDPALTLFIQNKLKEPASKLELINAVKTKFILQENFLDLVSKTLIDIDSLIKKIDAYLGYTPDMVNHY</sequence>
<proteinExistence type="predicted"/>
<keyword evidence="1" id="KW-0472">Membrane</keyword>
<keyword evidence="3" id="KW-1185">Reference proteome</keyword>
<reference evidence="2 3" key="1">
    <citation type="submission" date="2016-12" db="EMBL/GenBank/DDBJ databases">
        <title>Trade-off between light-utilization and light-protection in marine flavobacteria.</title>
        <authorList>
            <person name="Kumagai Y."/>
            <person name="Yoshizawa S."/>
            <person name="Kogure K."/>
            <person name="Iwasaki W."/>
        </authorList>
    </citation>
    <scope>NUCLEOTIDE SEQUENCE [LARGE SCALE GENOMIC DNA]</scope>
    <source>
        <strain evidence="2 3">ATCC 43844</strain>
    </source>
</reference>
<organism evidence="2 3">
    <name type="scientific">Polaribacter glomeratus</name>
    <dbReference type="NCBI Taxonomy" id="102"/>
    <lineage>
        <taxon>Bacteria</taxon>
        <taxon>Pseudomonadati</taxon>
        <taxon>Bacteroidota</taxon>
        <taxon>Flavobacteriia</taxon>
        <taxon>Flavobacteriales</taxon>
        <taxon>Flavobacteriaceae</taxon>
    </lineage>
</organism>
<dbReference type="Proteomes" id="UP000239068">
    <property type="component" value="Unassembled WGS sequence"/>
</dbReference>
<evidence type="ECO:0000313" key="3">
    <source>
        <dbReference type="Proteomes" id="UP000239068"/>
    </source>
</evidence>
<accession>A0A2S7WW01</accession>
<gene>
    <name evidence="2" type="ORF">BTO16_02210</name>
</gene>
<name>A0A2S7WW01_9FLAO</name>
<comment type="caution">
    <text evidence="2">The sequence shown here is derived from an EMBL/GenBank/DDBJ whole genome shotgun (WGS) entry which is preliminary data.</text>
</comment>
<dbReference type="RefSeq" id="WP_105020037.1">
    <property type="nucleotide sequence ID" value="NZ_MSCM01000001.1"/>
</dbReference>
<dbReference type="Pfam" id="PF19578">
    <property type="entry name" value="DUF6090"/>
    <property type="match status" value="1"/>
</dbReference>
<feature type="transmembrane region" description="Helical" evidence="1">
    <location>
        <begin position="21"/>
        <end position="42"/>
    </location>
</feature>